<dbReference type="Proteomes" id="UP000250079">
    <property type="component" value="Chromosome"/>
</dbReference>
<dbReference type="Gene3D" id="3.40.50.720">
    <property type="entry name" value="NAD(P)-binding Rossmann-like Domain"/>
    <property type="match status" value="1"/>
</dbReference>
<accession>A0A2Z2NL48</accession>
<name>A0A2Z2NL48_9GAMM</name>
<dbReference type="InterPro" id="IPR013131">
    <property type="entry name" value="Mannitol_DH_N"/>
</dbReference>
<dbReference type="RefSeq" id="WP_088917252.1">
    <property type="nucleotide sequence ID" value="NZ_CP018632.1"/>
</dbReference>
<dbReference type="EMBL" id="CP018632">
    <property type="protein sequence ID" value="ASJ71869.1"/>
    <property type="molecule type" value="Genomic_DNA"/>
</dbReference>
<proteinExistence type="predicted"/>
<sequence length="477" mass="51993">MSYLPSKLPTQLTVGIVHLGLGAFHRAHQAVYTEDAIVSEPGNWGICAVAMRSRELANVMQQRDGRYSLIEQQSAGPVLRELSVIREVLCLPDTPDAVATRIADPDVHVVTVTVTEKGYCFSGADRTLNIDDPLIVRDLANSTQPATMPGILVRGLQLRQIAGGRGLSILSCDNLPANGRLLQRIVLAYAALIDEELVNWIADQCRFPDSMVDRITPASNATTLALAQKLLGEPDLAAIETEPFSQWVIEDNFAGPRPAWEKAGAMLVEEVAPFEDMKLRMLNGAHSLIAYLGAVTGLAAVRDVMAVPAYRALVDWHMSDASETLEEMNADDAARYKDNLLARFENTAIDHRCLQIAMDGSQKLPQRIFIPAMQRLEQGKSVDTSALATALWFRYIQGMNQNGDIIECNDPLKAELEQIINSDRSATERVAALGGLPGVPSGLFDNIIWVEKVASLVDGLTVDGALRTLSQMSAARQ</sequence>
<evidence type="ECO:0000313" key="5">
    <source>
        <dbReference type="Proteomes" id="UP000250079"/>
    </source>
</evidence>
<dbReference type="InterPro" id="IPR008927">
    <property type="entry name" value="6-PGluconate_DH-like_C_sf"/>
</dbReference>
<dbReference type="OrthoDB" id="271711at2"/>
<dbReference type="Pfam" id="PF08125">
    <property type="entry name" value="Mannitol_dh_C"/>
    <property type="match status" value="1"/>
</dbReference>
<dbReference type="SUPFAM" id="SSF51735">
    <property type="entry name" value="NAD(P)-binding Rossmann-fold domains"/>
    <property type="match status" value="1"/>
</dbReference>
<dbReference type="GO" id="GO:0016616">
    <property type="term" value="F:oxidoreductase activity, acting on the CH-OH group of donors, NAD or NADP as acceptor"/>
    <property type="evidence" value="ECO:0007669"/>
    <property type="project" value="TreeGrafter"/>
</dbReference>
<dbReference type="InterPro" id="IPR036291">
    <property type="entry name" value="NAD(P)-bd_dom_sf"/>
</dbReference>
<dbReference type="Gene3D" id="1.10.1040.10">
    <property type="entry name" value="N-(1-d-carboxylethyl)-l-norvaline Dehydrogenase, domain 2"/>
    <property type="match status" value="1"/>
</dbReference>
<dbReference type="InterPro" id="IPR000669">
    <property type="entry name" value="Mannitol_DH"/>
</dbReference>
<dbReference type="PRINTS" id="PR00084">
    <property type="entry name" value="MTLDHDRGNASE"/>
</dbReference>
<organism evidence="4 5">
    <name type="scientific">Granulosicoccus antarcticus IMCC3135</name>
    <dbReference type="NCBI Taxonomy" id="1192854"/>
    <lineage>
        <taxon>Bacteria</taxon>
        <taxon>Pseudomonadati</taxon>
        <taxon>Pseudomonadota</taxon>
        <taxon>Gammaproteobacteria</taxon>
        <taxon>Chromatiales</taxon>
        <taxon>Granulosicoccaceae</taxon>
        <taxon>Granulosicoccus</taxon>
    </lineage>
</organism>
<dbReference type="AlphaFoldDB" id="A0A2Z2NL48"/>
<evidence type="ECO:0000259" key="3">
    <source>
        <dbReference type="Pfam" id="PF08125"/>
    </source>
</evidence>
<reference evidence="4 5" key="1">
    <citation type="submission" date="2016-12" db="EMBL/GenBank/DDBJ databases">
        <authorList>
            <person name="Song W.-J."/>
            <person name="Kurnit D.M."/>
        </authorList>
    </citation>
    <scope>NUCLEOTIDE SEQUENCE [LARGE SCALE GENOMIC DNA]</scope>
    <source>
        <strain evidence="4 5">IMCC3135</strain>
    </source>
</reference>
<keyword evidence="1 4" id="KW-0560">Oxidoreductase</keyword>
<dbReference type="KEGG" id="gai:IMCC3135_08855"/>
<dbReference type="InterPro" id="IPR050988">
    <property type="entry name" value="Mannitol_DH/Oxidoreductase"/>
</dbReference>
<dbReference type="PANTHER" id="PTHR43362">
    <property type="entry name" value="MANNITOL DEHYDROGENASE DSF1-RELATED"/>
    <property type="match status" value="1"/>
</dbReference>
<dbReference type="Pfam" id="PF01232">
    <property type="entry name" value="Mannitol_dh"/>
    <property type="match status" value="1"/>
</dbReference>
<dbReference type="InterPro" id="IPR013328">
    <property type="entry name" value="6PGD_dom2"/>
</dbReference>
<dbReference type="PANTHER" id="PTHR43362:SF1">
    <property type="entry name" value="MANNITOL DEHYDROGENASE 2-RELATED"/>
    <property type="match status" value="1"/>
</dbReference>
<feature type="domain" description="Mannitol dehydrogenase C-terminal" evidence="3">
    <location>
        <begin position="271"/>
        <end position="454"/>
    </location>
</feature>
<dbReference type="SUPFAM" id="SSF48179">
    <property type="entry name" value="6-phosphogluconate dehydrogenase C-terminal domain-like"/>
    <property type="match status" value="1"/>
</dbReference>
<dbReference type="InterPro" id="IPR013118">
    <property type="entry name" value="Mannitol_DH_C"/>
</dbReference>
<evidence type="ECO:0000313" key="4">
    <source>
        <dbReference type="EMBL" id="ASJ71869.1"/>
    </source>
</evidence>
<gene>
    <name evidence="4" type="primary">por</name>
    <name evidence="4" type="ORF">IMCC3135_08855</name>
</gene>
<feature type="domain" description="Mannitol dehydrogenase N-terminal" evidence="2">
    <location>
        <begin position="15"/>
        <end position="262"/>
    </location>
</feature>
<evidence type="ECO:0000259" key="2">
    <source>
        <dbReference type="Pfam" id="PF01232"/>
    </source>
</evidence>
<evidence type="ECO:0000256" key="1">
    <source>
        <dbReference type="ARBA" id="ARBA00023002"/>
    </source>
</evidence>
<keyword evidence="5" id="KW-1185">Reference proteome</keyword>
<protein>
    <submittedName>
        <fullName evidence="4">Polyol:NADP oxidoreductase</fullName>
        <ecNumber evidence="4">1.1.1.-</ecNumber>
    </submittedName>
</protein>
<dbReference type="EC" id="1.1.1.-" evidence="4"/>